<dbReference type="Proteomes" id="UP000001542">
    <property type="component" value="Unassembled WGS sequence"/>
</dbReference>
<reference evidence="12" key="1">
    <citation type="submission" date="2006-10" db="EMBL/GenBank/DDBJ databases">
        <authorList>
            <person name="Amadeo P."/>
            <person name="Zhao Q."/>
            <person name="Wortman J."/>
            <person name="Fraser-Liggett C."/>
            <person name="Carlton J."/>
        </authorList>
    </citation>
    <scope>NUCLEOTIDE SEQUENCE</scope>
    <source>
        <strain evidence="12">G3</strain>
    </source>
</reference>
<sequence>MASLPPGFEVKTLSGSRYYFRNEKEKICSWVRPAPPPGYDGPWPLIFRCSHILIKHTESNHPVSRNPNRLGRPIEKTKQEAYNIIKSLYEKIISGEKTFEEIAYIWSDDGSAENRGDLNWGAIEVYDTNFTKVAMSLKYNEISQPFLTRAGWHICKKTDGANSSYLSGGGPPFEIEFFGAPLFMFSEPIRSYIKKIKNQEIYEYYLKTETEPFNFDPWEKLIERLYTILNDIKQLDSSQNLTFLTNVIFRFIDGHLYFHPTSSDAIDFCFDYIEKIDNTRFEYYLNKVLVYTTNPKHWKKHKDRTLCLRRVGFTIDFASEWLNYIKSLTDPVDICTYLLKALSTGIEYSYDLLKLAHEQSDLSNPESALSKVSAISPDLHMITRIQERVHQIDICNVVRIFFDNDFHKKGDSYLDQVIVALTEKSHPPGVENTLRQFKEKLPGYKEDKLLQLTQEFKENKDQCKERFACEEKCRRNRRGPDNFNFKNPEMVKSENERFRAWMDYINTERTIMKQIIQDDNKFYNDLIDFSYRRALNECWWVKSVWMQYWEFLKQTGREQDSQNILELSQKTFMFDAAFELERADLLVKSGNFEAARKIYSELMKREEPVLSAAMTLDFRCVMLMSGENEALQTVSDRLDLISPNFIINAAKMCSNPDIAWSLYQHGLDTFHSTELTLAAADFMAGQRDIRNTRLLLQQSKGDESEESILKISKKLFEFELEHVAPPDHLNEIQKTIKMLYPFIPYMHRYRFRDLYPLDPDELIMTAYCTHEFSVDFPKVSKEYVTLLPPYGHSKEEMKRKVEYSEFYNDAVNDFQNQTSQQAHQQQQQLQQQGQPATPSYQPAAIAAFTQELTQDSAGYPPQVINIDELIEKIKNLTFV</sequence>
<keyword evidence="5 8" id="KW-0697">Rotamase</keyword>
<evidence type="ECO:0000256" key="1">
    <source>
        <dbReference type="ARBA" id="ARBA00000971"/>
    </source>
</evidence>
<dbReference type="AlphaFoldDB" id="A2EWG2"/>
<evidence type="ECO:0000313" key="12">
    <source>
        <dbReference type="EMBL" id="EAY02989.1"/>
    </source>
</evidence>
<dbReference type="Pfam" id="PF05843">
    <property type="entry name" value="Suf"/>
    <property type="match status" value="1"/>
</dbReference>
<dbReference type="FunFam" id="3.10.50.40:FF:000111">
    <property type="entry name" value="PPIC-type PPIASE domain containing protein"/>
    <property type="match status" value="1"/>
</dbReference>
<reference evidence="12" key="2">
    <citation type="journal article" date="2007" name="Science">
        <title>Draft genome sequence of the sexually transmitted pathogen Trichomonas vaginalis.</title>
        <authorList>
            <person name="Carlton J.M."/>
            <person name="Hirt R.P."/>
            <person name="Silva J.C."/>
            <person name="Delcher A.L."/>
            <person name="Schatz M."/>
            <person name="Zhao Q."/>
            <person name="Wortman J.R."/>
            <person name="Bidwell S.L."/>
            <person name="Alsmark U.C.M."/>
            <person name="Besteiro S."/>
            <person name="Sicheritz-Ponten T."/>
            <person name="Noel C.J."/>
            <person name="Dacks J.B."/>
            <person name="Foster P.G."/>
            <person name="Simillion C."/>
            <person name="Van de Peer Y."/>
            <person name="Miranda-Saavedra D."/>
            <person name="Barton G.J."/>
            <person name="Westrop G.D."/>
            <person name="Mueller S."/>
            <person name="Dessi D."/>
            <person name="Fiori P.L."/>
            <person name="Ren Q."/>
            <person name="Paulsen I."/>
            <person name="Zhang H."/>
            <person name="Bastida-Corcuera F.D."/>
            <person name="Simoes-Barbosa A."/>
            <person name="Brown M.T."/>
            <person name="Hayes R.D."/>
            <person name="Mukherjee M."/>
            <person name="Okumura C.Y."/>
            <person name="Schneider R."/>
            <person name="Smith A.J."/>
            <person name="Vanacova S."/>
            <person name="Villalvazo M."/>
            <person name="Haas B.J."/>
            <person name="Pertea M."/>
            <person name="Feldblyum T.V."/>
            <person name="Utterback T.R."/>
            <person name="Shu C.L."/>
            <person name="Osoegawa K."/>
            <person name="de Jong P.J."/>
            <person name="Hrdy I."/>
            <person name="Horvathova L."/>
            <person name="Zubacova Z."/>
            <person name="Dolezal P."/>
            <person name="Malik S.B."/>
            <person name="Logsdon J.M. Jr."/>
            <person name="Henze K."/>
            <person name="Gupta A."/>
            <person name="Wang C.C."/>
            <person name="Dunne R.L."/>
            <person name="Upcroft J.A."/>
            <person name="Upcroft P."/>
            <person name="White O."/>
            <person name="Salzberg S.L."/>
            <person name="Tang P."/>
            <person name="Chiu C.-H."/>
            <person name="Lee Y.-S."/>
            <person name="Embley T.M."/>
            <person name="Coombs G.H."/>
            <person name="Mottram J.C."/>
            <person name="Tachezy J."/>
            <person name="Fraser-Liggett C.M."/>
            <person name="Johnson P.J."/>
        </authorList>
    </citation>
    <scope>NUCLEOTIDE SEQUENCE [LARGE SCALE GENOMIC DNA]</scope>
    <source>
        <strain evidence="12">G3</strain>
    </source>
</reference>
<dbReference type="InterPro" id="IPR051370">
    <property type="entry name" value="PPIase_Pin1"/>
</dbReference>
<evidence type="ECO:0000256" key="5">
    <source>
        <dbReference type="ARBA" id="ARBA00023110"/>
    </source>
</evidence>
<feature type="region of interest" description="Disordered" evidence="9">
    <location>
        <begin position="817"/>
        <end position="837"/>
    </location>
</feature>
<keyword evidence="7" id="KW-0539">Nucleus</keyword>
<gene>
    <name evidence="12" type="ORF">TVAG_325610</name>
</gene>
<evidence type="ECO:0000256" key="6">
    <source>
        <dbReference type="ARBA" id="ARBA00023235"/>
    </source>
</evidence>
<dbReference type="PANTHER" id="PTHR10657:SF4">
    <property type="entry name" value="PEPTIDYL-PROLYL CIS-TRANS ISOMERASE-RELATED"/>
    <property type="match status" value="1"/>
</dbReference>
<dbReference type="STRING" id="5722.A2EWG2"/>
<dbReference type="InterPro" id="IPR046357">
    <property type="entry name" value="PPIase_dom_sf"/>
</dbReference>
<dbReference type="EMBL" id="DS113518">
    <property type="protein sequence ID" value="EAY02989.1"/>
    <property type="molecule type" value="Genomic_DNA"/>
</dbReference>
<dbReference type="VEuPathDB" id="TrichDB:TVAGG3_0877000"/>
<evidence type="ECO:0000259" key="10">
    <source>
        <dbReference type="PROSITE" id="PS50020"/>
    </source>
</evidence>
<evidence type="ECO:0000256" key="7">
    <source>
        <dbReference type="ARBA" id="ARBA00023242"/>
    </source>
</evidence>
<comment type="subcellular location">
    <subcellularLocation>
        <location evidence="2">Nucleus</location>
    </subcellularLocation>
</comment>
<feature type="compositionally biased region" description="Low complexity" evidence="9">
    <location>
        <begin position="817"/>
        <end position="834"/>
    </location>
</feature>
<evidence type="ECO:0000256" key="8">
    <source>
        <dbReference type="PROSITE-ProRule" id="PRU00278"/>
    </source>
</evidence>
<dbReference type="SMR" id="A2EWG2"/>
<dbReference type="InterPro" id="IPR011990">
    <property type="entry name" value="TPR-like_helical_dom_sf"/>
</dbReference>
<evidence type="ECO:0000256" key="3">
    <source>
        <dbReference type="ARBA" id="ARBA00013194"/>
    </source>
</evidence>
<dbReference type="eggNOG" id="KOG3259">
    <property type="taxonomic scope" value="Eukaryota"/>
</dbReference>
<protein>
    <recommendedName>
        <fullName evidence="3">peptidylprolyl isomerase</fullName>
        <ecNumber evidence="3">5.2.1.8</ecNumber>
    </recommendedName>
</protein>
<dbReference type="GO" id="GO:0005634">
    <property type="term" value="C:nucleus"/>
    <property type="evidence" value="ECO:0000318"/>
    <property type="project" value="GO_Central"/>
</dbReference>
<dbReference type="GO" id="GO:0006396">
    <property type="term" value="P:RNA processing"/>
    <property type="evidence" value="ECO:0007669"/>
    <property type="project" value="InterPro"/>
</dbReference>
<dbReference type="OrthoDB" id="2530521at2759"/>
<dbReference type="RefSeq" id="XP_001315212.1">
    <property type="nucleotide sequence ID" value="XM_001315177.1"/>
</dbReference>
<organism evidence="12 13">
    <name type="scientific">Trichomonas vaginalis (strain ATCC PRA-98 / G3)</name>
    <dbReference type="NCBI Taxonomy" id="412133"/>
    <lineage>
        <taxon>Eukaryota</taxon>
        <taxon>Metamonada</taxon>
        <taxon>Parabasalia</taxon>
        <taxon>Trichomonadida</taxon>
        <taxon>Trichomonadidae</taxon>
        <taxon>Trichomonas</taxon>
    </lineage>
</organism>
<dbReference type="SUPFAM" id="SSF48452">
    <property type="entry name" value="TPR-like"/>
    <property type="match status" value="1"/>
</dbReference>
<feature type="domain" description="WW" evidence="10">
    <location>
        <begin position="2"/>
        <end position="35"/>
    </location>
</feature>
<keyword evidence="6 8" id="KW-0413">Isomerase</keyword>
<dbReference type="EC" id="5.2.1.8" evidence="3"/>
<dbReference type="PROSITE" id="PS50020">
    <property type="entry name" value="WW_DOMAIN_2"/>
    <property type="match status" value="1"/>
</dbReference>
<comment type="catalytic activity">
    <reaction evidence="1">
        <text>[protein]-peptidylproline (omega=180) = [protein]-peptidylproline (omega=0)</text>
        <dbReference type="Rhea" id="RHEA:16237"/>
        <dbReference type="Rhea" id="RHEA-COMP:10747"/>
        <dbReference type="Rhea" id="RHEA-COMP:10748"/>
        <dbReference type="ChEBI" id="CHEBI:83833"/>
        <dbReference type="ChEBI" id="CHEBI:83834"/>
        <dbReference type="EC" id="5.2.1.8"/>
    </reaction>
</comment>
<dbReference type="GO" id="GO:0003755">
    <property type="term" value="F:peptidyl-prolyl cis-trans isomerase activity"/>
    <property type="evidence" value="ECO:0000318"/>
    <property type="project" value="GO_Central"/>
</dbReference>
<evidence type="ECO:0000313" key="13">
    <source>
        <dbReference type="Proteomes" id="UP000001542"/>
    </source>
</evidence>
<dbReference type="SUPFAM" id="SSF54534">
    <property type="entry name" value="FKBP-like"/>
    <property type="match status" value="1"/>
</dbReference>
<dbReference type="KEGG" id="tva:4760829"/>
<dbReference type="InParanoid" id="A2EWG2"/>
<evidence type="ECO:0000256" key="4">
    <source>
        <dbReference type="ARBA" id="ARBA00022737"/>
    </source>
</evidence>
<proteinExistence type="predicted"/>
<keyword evidence="13" id="KW-1185">Reference proteome</keyword>
<dbReference type="Gene3D" id="1.25.40.10">
    <property type="entry name" value="Tetratricopeptide repeat domain"/>
    <property type="match status" value="1"/>
</dbReference>
<feature type="domain" description="PpiC" evidence="11">
    <location>
        <begin position="44"/>
        <end position="159"/>
    </location>
</feature>
<dbReference type="Pfam" id="PF00639">
    <property type="entry name" value="Rotamase"/>
    <property type="match status" value="1"/>
</dbReference>
<evidence type="ECO:0000256" key="9">
    <source>
        <dbReference type="SAM" id="MobiDB-lite"/>
    </source>
</evidence>
<dbReference type="GO" id="GO:0005829">
    <property type="term" value="C:cytosol"/>
    <property type="evidence" value="ECO:0000318"/>
    <property type="project" value="GO_Central"/>
</dbReference>
<evidence type="ECO:0000259" key="11">
    <source>
        <dbReference type="PROSITE" id="PS50198"/>
    </source>
</evidence>
<dbReference type="InterPro" id="IPR000297">
    <property type="entry name" value="PPIase_PpiC"/>
</dbReference>
<evidence type="ECO:0000256" key="2">
    <source>
        <dbReference type="ARBA" id="ARBA00004123"/>
    </source>
</evidence>
<dbReference type="InterPro" id="IPR001202">
    <property type="entry name" value="WW_dom"/>
</dbReference>
<dbReference type="PROSITE" id="PS50198">
    <property type="entry name" value="PPIC_PPIASE_2"/>
    <property type="match status" value="1"/>
</dbReference>
<name>A2EWG2_TRIV3</name>
<dbReference type="InterPro" id="IPR008847">
    <property type="entry name" value="Suf"/>
</dbReference>
<accession>A2EWG2</accession>
<keyword evidence="4" id="KW-0677">Repeat</keyword>
<dbReference type="PANTHER" id="PTHR10657">
    <property type="entry name" value="PEPTIDYL-PROLYL CIS-TRANS ISOMERASE"/>
    <property type="match status" value="1"/>
</dbReference>
<dbReference type="VEuPathDB" id="TrichDB:TVAG_325610"/>
<dbReference type="Gene3D" id="3.10.50.40">
    <property type="match status" value="1"/>
</dbReference>